<dbReference type="EC" id="2.1.1.63" evidence="11"/>
<dbReference type="EMBL" id="JAUSSK010000004">
    <property type="protein sequence ID" value="MDQ0010898.1"/>
    <property type="molecule type" value="Genomic_DNA"/>
</dbReference>
<dbReference type="SMART" id="SM00342">
    <property type="entry name" value="HTH_ARAC"/>
    <property type="match status" value="1"/>
</dbReference>
<evidence type="ECO:0000313" key="11">
    <source>
        <dbReference type="EMBL" id="MDQ0010898.1"/>
    </source>
</evidence>
<dbReference type="SUPFAM" id="SSF46767">
    <property type="entry name" value="Methylated DNA-protein cysteine methyltransferase, C-terminal domain"/>
    <property type="match status" value="1"/>
</dbReference>
<keyword evidence="8" id="KW-0234">DNA repair</keyword>
<gene>
    <name evidence="11" type="ORF">J2T07_003104</name>
</gene>
<dbReference type="InterPro" id="IPR009057">
    <property type="entry name" value="Homeodomain-like_sf"/>
</dbReference>
<dbReference type="InterPro" id="IPR018062">
    <property type="entry name" value="HTH_AraC-typ_CS"/>
</dbReference>
<reference evidence="11 12" key="1">
    <citation type="submission" date="2023-07" db="EMBL/GenBank/DDBJ databases">
        <title>Sorghum-associated microbial communities from plants grown in Nebraska, USA.</title>
        <authorList>
            <person name="Schachtman D."/>
        </authorList>
    </citation>
    <scope>NUCLEOTIDE SEQUENCE [LARGE SCALE GENOMIC DNA]</scope>
    <source>
        <strain evidence="11 12">CC60</strain>
    </source>
</reference>
<keyword evidence="7" id="KW-0804">Transcription</keyword>
<evidence type="ECO:0000313" key="12">
    <source>
        <dbReference type="Proteomes" id="UP001237737"/>
    </source>
</evidence>
<dbReference type="Pfam" id="PF02870">
    <property type="entry name" value="Methyltransf_1N"/>
    <property type="match status" value="1"/>
</dbReference>
<dbReference type="InterPro" id="IPR036631">
    <property type="entry name" value="MGMT_N_sf"/>
</dbReference>
<evidence type="ECO:0000256" key="3">
    <source>
        <dbReference type="ARBA" id="ARBA00022679"/>
    </source>
</evidence>
<evidence type="ECO:0000256" key="5">
    <source>
        <dbReference type="ARBA" id="ARBA00023015"/>
    </source>
</evidence>
<dbReference type="Gene3D" id="3.30.160.70">
    <property type="entry name" value="Methylated DNA-protein cysteine methyltransferase domain"/>
    <property type="match status" value="1"/>
</dbReference>
<keyword evidence="4" id="KW-0227">DNA damage</keyword>
<keyword evidence="3 11" id="KW-0808">Transferase</keyword>
<evidence type="ECO:0000256" key="2">
    <source>
        <dbReference type="ARBA" id="ARBA00022603"/>
    </source>
</evidence>
<evidence type="ECO:0000259" key="10">
    <source>
        <dbReference type="PROSITE" id="PS01124"/>
    </source>
</evidence>
<organism evidence="11 12">
    <name type="scientific">Luteibacter jiangsuensis</name>
    <dbReference type="NCBI Taxonomy" id="637577"/>
    <lineage>
        <taxon>Bacteria</taxon>
        <taxon>Pseudomonadati</taxon>
        <taxon>Pseudomonadota</taxon>
        <taxon>Gammaproteobacteria</taxon>
        <taxon>Lysobacterales</taxon>
        <taxon>Rhodanobacteraceae</taxon>
        <taxon>Luteibacter</taxon>
    </lineage>
</organism>
<protein>
    <submittedName>
        <fullName evidence="11">AraC family transcriptional regulator of adaptative response/methylated-DNA-[protein]-cysteine methyltransferase</fullName>
        <ecNumber evidence="11">2.1.1.63</ecNumber>
    </submittedName>
</protein>
<dbReference type="PANTHER" id="PTHR10815">
    <property type="entry name" value="METHYLATED-DNA--PROTEIN-CYSTEINE METHYLTRANSFERASE"/>
    <property type="match status" value="1"/>
</dbReference>
<dbReference type="NCBIfam" id="TIGR00589">
    <property type="entry name" value="ogt"/>
    <property type="match status" value="1"/>
</dbReference>
<proteinExistence type="predicted"/>
<dbReference type="InterPro" id="IPR036217">
    <property type="entry name" value="MethylDNA_cys_MeTrfase_DNAb"/>
</dbReference>
<dbReference type="InterPro" id="IPR036388">
    <property type="entry name" value="WH-like_DNA-bd_sf"/>
</dbReference>
<keyword evidence="12" id="KW-1185">Reference proteome</keyword>
<keyword evidence="6" id="KW-0238">DNA-binding</keyword>
<sequence>MNSQAYAMRPAADDALERVRAALEQADGATDLASLATIAGLSPTHLQRAFRRRYGVSPAEYARARRFHQLREVLRDGAAVTDAVYEAGFGSGSRVYEESDRRLGMTPASYRAGGAGASIRYTTTHTPLGRLLVATTAKGICSVTLGQDDRELETRLAEEFPLAERERVDEGREEWLDAVIARVAHDLGWSDRDAPALPPLDVAATAFQWRVWDALTRIPRGETLSYGELAAALGVPKAARAIGRACGSNKLALLVPCHRIIREDGSLGGWRWGMDIKQQLLATERAMKATQG</sequence>
<evidence type="ECO:0000256" key="4">
    <source>
        <dbReference type="ARBA" id="ARBA00022763"/>
    </source>
</evidence>
<accession>A0ABT9T300</accession>
<dbReference type="Gene3D" id="1.10.10.60">
    <property type="entry name" value="Homeodomain-like"/>
    <property type="match status" value="1"/>
</dbReference>
<dbReference type="Proteomes" id="UP001237737">
    <property type="component" value="Unassembled WGS sequence"/>
</dbReference>
<dbReference type="SUPFAM" id="SSF53155">
    <property type="entry name" value="Methylated DNA-protein cysteine methyltransferase domain"/>
    <property type="match status" value="1"/>
</dbReference>
<comment type="catalytic activity">
    <reaction evidence="9">
        <text>a 6-O-methyl-2'-deoxyguanosine in DNA + L-cysteinyl-[protein] = S-methyl-L-cysteinyl-[protein] + a 2'-deoxyguanosine in DNA</text>
        <dbReference type="Rhea" id="RHEA:24000"/>
        <dbReference type="Rhea" id="RHEA-COMP:10131"/>
        <dbReference type="Rhea" id="RHEA-COMP:10132"/>
        <dbReference type="Rhea" id="RHEA-COMP:11367"/>
        <dbReference type="Rhea" id="RHEA-COMP:11368"/>
        <dbReference type="ChEBI" id="CHEBI:29950"/>
        <dbReference type="ChEBI" id="CHEBI:82612"/>
        <dbReference type="ChEBI" id="CHEBI:85445"/>
        <dbReference type="ChEBI" id="CHEBI:85448"/>
        <dbReference type="EC" id="2.1.1.63"/>
    </reaction>
</comment>
<comment type="catalytic activity">
    <reaction evidence="1">
        <text>a 4-O-methyl-thymidine in DNA + L-cysteinyl-[protein] = a thymidine in DNA + S-methyl-L-cysteinyl-[protein]</text>
        <dbReference type="Rhea" id="RHEA:53428"/>
        <dbReference type="Rhea" id="RHEA-COMP:10131"/>
        <dbReference type="Rhea" id="RHEA-COMP:10132"/>
        <dbReference type="Rhea" id="RHEA-COMP:13555"/>
        <dbReference type="Rhea" id="RHEA-COMP:13556"/>
        <dbReference type="ChEBI" id="CHEBI:29950"/>
        <dbReference type="ChEBI" id="CHEBI:82612"/>
        <dbReference type="ChEBI" id="CHEBI:137386"/>
        <dbReference type="ChEBI" id="CHEBI:137387"/>
        <dbReference type="EC" id="2.1.1.63"/>
    </reaction>
</comment>
<dbReference type="SUPFAM" id="SSF46689">
    <property type="entry name" value="Homeodomain-like"/>
    <property type="match status" value="1"/>
</dbReference>
<evidence type="ECO:0000256" key="8">
    <source>
        <dbReference type="ARBA" id="ARBA00023204"/>
    </source>
</evidence>
<name>A0ABT9T300_9GAMM</name>
<evidence type="ECO:0000256" key="6">
    <source>
        <dbReference type="ARBA" id="ARBA00023125"/>
    </source>
</evidence>
<dbReference type="PROSITE" id="PS00041">
    <property type="entry name" value="HTH_ARAC_FAMILY_1"/>
    <property type="match status" value="1"/>
</dbReference>
<comment type="caution">
    <text evidence="11">The sequence shown here is derived from an EMBL/GenBank/DDBJ whole genome shotgun (WGS) entry which is preliminary data.</text>
</comment>
<dbReference type="GO" id="GO:0003908">
    <property type="term" value="F:methylated-DNA-[protein]-cysteine S-methyltransferase activity"/>
    <property type="evidence" value="ECO:0007669"/>
    <property type="project" value="UniProtKB-EC"/>
</dbReference>
<keyword evidence="5" id="KW-0805">Transcription regulation</keyword>
<evidence type="ECO:0000256" key="7">
    <source>
        <dbReference type="ARBA" id="ARBA00023163"/>
    </source>
</evidence>
<dbReference type="InterPro" id="IPR001497">
    <property type="entry name" value="MethylDNA_cys_MeTrfase_AS"/>
</dbReference>
<evidence type="ECO:0000256" key="9">
    <source>
        <dbReference type="ARBA" id="ARBA00049348"/>
    </source>
</evidence>
<dbReference type="InterPro" id="IPR018060">
    <property type="entry name" value="HTH_AraC"/>
</dbReference>
<dbReference type="RefSeq" id="WP_306850988.1">
    <property type="nucleotide sequence ID" value="NZ_JAUSSK010000004.1"/>
</dbReference>
<dbReference type="GO" id="GO:0032259">
    <property type="term" value="P:methylation"/>
    <property type="evidence" value="ECO:0007669"/>
    <property type="project" value="UniProtKB-KW"/>
</dbReference>
<dbReference type="Pfam" id="PF12833">
    <property type="entry name" value="HTH_18"/>
    <property type="match status" value="1"/>
</dbReference>
<dbReference type="InterPro" id="IPR008332">
    <property type="entry name" value="MethylG_MeTrfase_N"/>
</dbReference>
<dbReference type="CDD" id="cd06445">
    <property type="entry name" value="ATase"/>
    <property type="match status" value="1"/>
</dbReference>
<dbReference type="PANTHER" id="PTHR10815:SF5">
    <property type="entry name" value="METHYLATED-DNA--PROTEIN-CYSTEINE METHYLTRANSFERASE"/>
    <property type="match status" value="1"/>
</dbReference>
<evidence type="ECO:0000256" key="1">
    <source>
        <dbReference type="ARBA" id="ARBA00001286"/>
    </source>
</evidence>
<dbReference type="PROSITE" id="PS01124">
    <property type="entry name" value="HTH_ARAC_FAMILY_2"/>
    <property type="match status" value="1"/>
</dbReference>
<feature type="domain" description="HTH araC/xylS-type" evidence="10">
    <location>
        <begin position="13"/>
        <end position="113"/>
    </location>
</feature>
<dbReference type="InterPro" id="IPR014048">
    <property type="entry name" value="MethylDNA_cys_MeTrfase_DNA-bd"/>
</dbReference>
<dbReference type="Gene3D" id="1.10.10.10">
    <property type="entry name" value="Winged helix-like DNA-binding domain superfamily/Winged helix DNA-binding domain"/>
    <property type="match status" value="1"/>
</dbReference>
<dbReference type="PROSITE" id="PS00374">
    <property type="entry name" value="MGMT"/>
    <property type="match status" value="1"/>
</dbReference>
<keyword evidence="2 11" id="KW-0489">Methyltransferase</keyword>
<dbReference type="Pfam" id="PF01035">
    <property type="entry name" value="DNA_binding_1"/>
    <property type="match status" value="1"/>
</dbReference>